<dbReference type="GO" id="GO:0004864">
    <property type="term" value="F:protein phosphatase inhibitor activity"/>
    <property type="evidence" value="ECO:0007669"/>
    <property type="project" value="InterPro"/>
</dbReference>
<feature type="compositionally biased region" description="Basic and acidic residues" evidence="1">
    <location>
        <begin position="54"/>
        <end position="64"/>
    </location>
</feature>
<reference evidence="3" key="1">
    <citation type="journal article" date="2019" name="Nat. Commun.">
        <title>Expansion of phycobilisome linker gene families in mesophilic red algae.</title>
        <authorList>
            <person name="Lee J."/>
            <person name="Kim D."/>
            <person name="Bhattacharya D."/>
            <person name="Yoon H.S."/>
        </authorList>
    </citation>
    <scope>NUCLEOTIDE SEQUENCE [LARGE SCALE GENOMIC DNA]</scope>
    <source>
        <strain evidence="3">CCMP 1328</strain>
    </source>
</reference>
<dbReference type="PANTHER" id="PTHR12398">
    <property type="entry name" value="PROTEIN PHOSPHATASE INHIBITOR"/>
    <property type="match status" value="1"/>
</dbReference>
<dbReference type="PANTHER" id="PTHR12398:SF20">
    <property type="entry name" value="PROTEIN PHOSPHATASE 1 REGULATORY INHIBITOR SUBUNIT 2"/>
    <property type="match status" value="1"/>
</dbReference>
<dbReference type="Pfam" id="PF04979">
    <property type="entry name" value="IPP-2"/>
    <property type="match status" value="1"/>
</dbReference>
<evidence type="ECO:0000256" key="1">
    <source>
        <dbReference type="SAM" id="MobiDB-lite"/>
    </source>
</evidence>
<dbReference type="AlphaFoldDB" id="A0A5J4YYN3"/>
<dbReference type="Proteomes" id="UP000324585">
    <property type="component" value="Unassembled WGS sequence"/>
</dbReference>
<dbReference type="OrthoDB" id="551302at2759"/>
<evidence type="ECO:0000313" key="2">
    <source>
        <dbReference type="EMBL" id="KAA8495992.1"/>
    </source>
</evidence>
<dbReference type="InterPro" id="IPR007062">
    <property type="entry name" value="PPI-2"/>
</dbReference>
<dbReference type="EMBL" id="VRMN01000003">
    <property type="protein sequence ID" value="KAA8495992.1"/>
    <property type="molecule type" value="Genomic_DNA"/>
</dbReference>
<evidence type="ECO:0008006" key="4">
    <source>
        <dbReference type="Google" id="ProtNLM"/>
    </source>
</evidence>
<dbReference type="GO" id="GO:0009966">
    <property type="term" value="P:regulation of signal transduction"/>
    <property type="evidence" value="ECO:0007669"/>
    <property type="project" value="InterPro"/>
</dbReference>
<feature type="compositionally biased region" description="Basic and acidic residues" evidence="1">
    <location>
        <begin position="95"/>
        <end position="105"/>
    </location>
</feature>
<protein>
    <recommendedName>
        <fullName evidence="4">Protein phosphatase inhibitor 2</fullName>
    </recommendedName>
</protein>
<comment type="caution">
    <text evidence="2">The sequence shown here is derived from an EMBL/GenBank/DDBJ whole genome shotgun (WGS) entry which is preliminary data.</text>
</comment>
<name>A0A5J4YYN3_PORPP</name>
<evidence type="ECO:0000313" key="3">
    <source>
        <dbReference type="Proteomes" id="UP000324585"/>
    </source>
</evidence>
<keyword evidence="3" id="KW-1185">Reference proteome</keyword>
<organism evidence="2 3">
    <name type="scientific">Porphyridium purpureum</name>
    <name type="common">Red alga</name>
    <name type="synonym">Porphyridium cruentum</name>
    <dbReference type="NCBI Taxonomy" id="35688"/>
    <lineage>
        <taxon>Eukaryota</taxon>
        <taxon>Rhodophyta</taxon>
        <taxon>Bangiophyceae</taxon>
        <taxon>Porphyridiales</taxon>
        <taxon>Porphyridiaceae</taxon>
        <taxon>Porphyridium</taxon>
    </lineage>
</organism>
<feature type="compositionally biased region" description="Basic residues" evidence="1">
    <location>
        <begin position="38"/>
        <end position="53"/>
    </location>
</feature>
<sequence>MDGEPEERVRCASLGADGASHGSPAERTSNGGGSSSKHSPHGKGILSRRHTADRKKSLKWDETNLKLNAEEMILNPPKMKIDEPKTPFVASEDLPSEHEEPEVIHHSKLQGFSEAETDYHETKMTKRTKSSGSSTTATPHSREEFIRMRKDHYHHEFVKLGKSIDELAEEDAIASASLNVNTENDRDQDENPSQNLNSGAAP</sequence>
<feature type="region of interest" description="Disordered" evidence="1">
    <location>
        <begin position="76"/>
        <end position="146"/>
    </location>
</feature>
<feature type="compositionally biased region" description="Basic and acidic residues" evidence="1">
    <location>
        <begin position="1"/>
        <end position="10"/>
    </location>
</feature>
<feature type="region of interest" description="Disordered" evidence="1">
    <location>
        <begin position="1"/>
        <end position="64"/>
    </location>
</feature>
<gene>
    <name evidence="2" type="ORF">FVE85_2147</name>
</gene>
<accession>A0A5J4YYN3</accession>
<feature type="region of interest" description="Disordered" evidence="1">
    <location>
        <begin position="176"/>
        <end position="202"/>
    </location>
</feature>
<feature type="compositionally biased region" description="Polar residues" evidence="1">
    <location>
        <begin position="191"/>
        <end position="202"/>
    </location>
</feature>
<proteinExistence type="predicted"/>